<comment type="similarity">
    <text evidence="1">Belongs to the FAM72 family.</text>
</comment>
<evidence type="ECO:0000256" key="2">
    <source>
        <dbReference type="SAM" id="MobiDB-lite"/>
    </source>
</evidence>
<dbReference type="EMBL" id="MU150250">
    <property type="protein sequence ID" value="KAF9465021.1"/>
    <property type="molecule type" value="Genomic_DNA"/>
</dbReference>
<name>A0A9P6CGA7_9AGAR</name>
<comment type="caution">
    <text evidence="3">The sequence shown here is derived from an EMBL/GenBank/DDBJ whole genome shotgun (WGS) entry which is preliminary data.</text>
</comment>
<proteinExistence type="inferred from homology"/>
<dbReference type="Pfam" id="PF14976">
    <property type="entry name" value="YPEH2ZP"/>
    <property type="match status" value="1"/>
</dbReference>
<dbReference type="PANTHER" id="PTHR31841">
    <property type="entry name" value="PROTEIN FAM72A-RELATED"/>
    <property type="match status" value="1"/>
</dbReference>
<evidence type="ECO:0000256" key="1">
    <source>
        <dbReference type="ARBA" id="ARBA00006888"/>
    </source>
</evidence>
<organism evidence="3 4">
    <name type="scientific">Collybia nuda</name>
    <dbReference type="NCBI Taxonomy" id="64659"/>
    <lineage>
        <taxon>Eukaryota</taxon>
        <taxon>Fungi</taxon>
        <taxon>Dikarya</taxon>
        <taxon>Basidiomycota</taxon>
        <taxon>Agaricomycotina</taxon>
        <taxon>Agaricomycetes</taxon>
        <taxon>Agaricomycetidae</taxon>
        <taxon>Agaricales</taxon>
        <taxon>Tricholomatineae</taxon>
        <taxon>Clitocybaceae</taxon>
        <taxon>Collybia</taxon>
    </lineage>
</organism>
<gene>
    <name evidence="3" type="ORF">BDZ94DRAFT_1160892</name>
</gene>
<feature type="region of interest" description="Disordered" evidence="2">
    <location>
        <begin position="343"/>
        <end position="373"/>
    </location>
</feature>
<dbReference type="GO" id="GO:0005829">
    <property type="term" value="C:cytosol"/>
    <property type="evidence" value="ECO:0007669"/>
    <property type="project" value="UniProtKB-ARBA"/>
</dbReference>
<dbReference type="PANTHER" id="PTHR31841:SF1">
    <property type="entry name" value="PROTEIN FAM72A-RELATED"/>
    <property type="match status" value="1"/>
</dbReference>
<dbReference type="InterPro" id="IPR026768">
    <property type="entry name" value="YPEH2ZP"/>
</dbReference>
<reference evidence="3" key="1">
    <citation type="submission" date="2020-11" db="EMBL/GenBank/DDBJ databases">
        <authorList>
            <consortium name="DOE Joint Genome Institute"/>
            <person name="Ahrendt S."/>
            <person name="Riley R."/>
            <person name="Andreopoulos W."/>
            <person name="Labutti K."/>
            <person name="Pangilinan J."/>
            <person name="Ruiz-Duenas F.J."/>
            <person name="Barrasa J.M."/>
            <person name="Sanchez-Garcia M."/>
            <person name="Camarero S."/>
            <person name="Miyauchi S."/>
            <person name="Serrano A."/>
            <person name="Linde D."/>
            <person name="Babiker R."/>
            <person name="Drula E."/>
            <person name="Ayuso-Fernandez I."/>
            <person name="Pacheco R."/>
            <person name="Padilla G."/>
            <person name="Ferreira P."/>
            <person name="Barriuso J."/>
            <person name="Kellner H."/>
            <person name="Castanera R."/>
            <person name="Alfaro M."/>
            <person name="Ramirez L."/>
            <person name="Pisabarro A.G."/>
            <person name="Kuo A."/>
            <person name="Tritt A."/>
            <person name="Lipzen A."/>
            <person name="He G."/>
            <person name="Yan M."/>
            <person name="Ng V."/>
            <person name="Cullen D."/>
            <person name="Martin F."/>
            <person name="Rosso M.-N."/>
            <person name="Henrissat B."/>
            <person name="Hibbett D."/>
            <person name="Martinez A.T."/>
            <person name="Grigoriev I.V."/>
        </authorList>
    </citation>
    <scope>NUCLEOTIDE SEQUENCE</scope>
    <source>
        <strain evidence="3">CBS 247.69</strain>
    </source>
</reference>
<sequence length="373" mass="41311">MLAYLAQRPAYTQYPTNPYPSTPPPPPIPHKVWILDCKSCRTFLTNRGMKAVLLLRPNISLYSSDALPVNCSAYTSNPDALRPRISCRPSTSTSHIPPRTCECLTQTMCCHGCGATVGYMIVIPCVRCTSSITATNRATNGHRFVFHSSEIVGTERHYIIDEPGVIPYDPVPSTLSPHAPPFIPPPFYASYIDARYQDYDSLRSQPPSPSHYTDYLPTPPLELADPLLASANRVTDSFPFPRGHAHVSSEPYDLSTHTPGPFSQHHHPYPHPRSLSPSVPPHYAYHPLSRPTSAGSTQSRDSSPPLAHQSSPFSLPAEQKDQLPSRKLSPGDILYWHHLARNGEIPGVEDDERARGEIPPASADEKFPINFDR</sequence>
<feature type="region of interest" description="Disordered" evidence="2">
    <location>
        <begin position="247"/>
        <end position="329"/>
    </location>
</feature>
<keyword evidence="4" id="KW-1185">Reference proteome</keyword>
<dbReference type="AlphaFoldDB" id="A0A9P6CGA7"/>
<evidence type="ECO:0000313" key="3">
    <source>
        <dbReference type="EMBL" id="KAF9465021.1"/>
    </source>
</evidence>
<dbReference type="Proteomes" id="UP000807353">
    <property type="component" value="Unassembled WGS sequence"/>
</dbReference>
<protein>
    <recommendedName>
        <fullName evidence="5">Protein FAM72A</fullName>
    </recommendedName>
</protein>
<dbReference type="OrthoDB" id="2526683at2759"/>
<feature type="compositionally biased region" description="Basic and acidic residues" evidence="2">
    <location>
        <begin position="363"/>
        <end position="373"/>
    </location>
</feature>
<evidence type="ECO:0008006" key="5">
    <source>
        <dbReference type="Google" id="ProtNLM"/>
    </source>
</evidence>
<accession>A0A9P6CGA7</accession>
<feature type="compositionally biased region" description="Polar residues" evidence="2">
    <location>
        <begin position="290"/>
        <end position="313"/>
    </location>
</feature>
<evidence type="ECO:0000313" key="4">
    <source>
        <dbReference type="Proteomes" id="UP000807353"/>
    </source>
</evidence>